<dbReference type="Proteomes" id="UP000664203">
    <property type="component" value="Unassembled WGS sequence"/>
</dbReference>
<dbReference type="EMBL" id="CAJPDR010000243">
    <property type="protein sequence ID" value="CAF9928017.1"/>
    <property type="molecule type" value="Genomic_DNA"/>
</dbReference>
<dbReference type="AlphaFoldDB" id="A0A8H3FMY7"/>
<dbReference type="Pfam" id="PF12224">
    <property type="entry name" value="Amidoligase_2"/>
    <property type="match status" value="1"/>
</dbReference>
<gene>
    <name evidence="1" type="ORF">ALECFALPRED_003929</name>
</gene>
<name>A0A8H3FMY7_9LECA</name>
<organism evidence="1 2">
    <name type="scientific">Alectoria fallacina</name>
    <dbReference type="NCBI Taxonomy" id="1903189"/>
    <lineage>
        <taxon>Eukaryota</taxon>
        <taxon>Fungi</taxon>
        <taxon>Dikarya</taxon>
        <taxon>Ascomycota</taxon>
        <taxon>Pezizomycotina</taxon>
        <taxon>Lecanoromycetes</taxon>
        <taxon>OSLEUM clade</taxon>
        <taxon>Lecanoromycetidae</taxon>
        <taxon>Lecanorales</taxon>
        <taxon>Lecanorineae</taxon>
        <taxon>Parmeliaceae</taxon>
        <taxon>Alectoria</taxon>
    </lineage>
</organism>
<proteinExistence type="predicted"/>
<evidence type="ECO:0000313" key="1">
    <source>
        <dbReference type="EMBL" id="CAF9928017.1"/>
    </source>
</evidence>
<dbReference type="OrthoDB" id="412402at2759"/>
<keyword evidence="2" id="KW-1185">Reference proteome</keyword>
<dbReference type="PANTHER" id="PTHR36847:SF1">
    <property type="entry name" value="AMIDOLIGASE ENZYME"/>
    <property type="match status" value="1"/>
</dbReference>
<evidence type="ECO:0000313" key="2">
    <source>
        <dbReference type="Proteomes" id="UP000664203"/>
    </source>
</evidence>
<dbReference type="PANTHER" id="PTHR36847">
    <property type="entry name" value="AMIDOLIGASE ENZYME"/>
    <property type="match status" value="1"/>
</dbReference>
<dbReference type="InterPro" id="IPR022025">
    <property type="entry name" value="Amidoligase_2"/>
</dbReference>
<protein>
    <submittedName>
        <fullName evidence="1">Uncharacterized protein</fullName>
    </submittedName>
</protein>
<comment type="caution">
    <text evidence="1">The sequence shown here is derived from an EMBL/GenBank/DDBJ whole genome shotgun (WGS) entry which is preliminary data.</text>
</comment>
<reference evidence="1" key="1">
    <citation type="submission" date="2021-03" db="EMBL/GenBank/DDBJ databases">
        <authorList>
            <person name="Tagirdzhanova G."/>
        </authorList>
    </citation>
    <scope>NUCLEOTIDE SEQUENCE</scope>
</reference>
<accession>A0A8H3FMY7</accession>
<sequence>MINATFQVTFGIEVECILAFHETLLRNHLAATKSDSKIIKDIPEDIRRKLNQVSQHYLDEDARRHDTSRQQYQGWGLTTPTAYPSERDNVGFQEYMDKHLASYGYRGYGGEILHVAQTLLPDGVEVHDSFNGENKYTDFSHWHLTHERGLVGLDKKNLMQRLEKLSKAKAPGDLTNMLKQPSMTKGWNTHPLELVSRVLPYSSASIAEVHQHLTALQEGLAHFAFATAHCGLHIHVGLPVPSNHQAGTPPPTFTLPTLQHLAYIQVMYQAHISKLHPTSRGDGTNIDLKSNIGNFYEEPEPLTDAEYDALDARGKFFLEMFLLREDTDSLIPLVEAGEDPNVVFAEQPPTFSFKRAREKIFADDMTISKLSELMGGKEKARIVNWKYVARTKGTYTSSIILLPSFVSKDRTLTVSFATGEARTIEFRQHEGTLSPVAIEHWTTFVVGLVRLAEHNGRLYGTAPAYDGAGYRYPEVSEEMSVWDLMEMMELGEDEVAYWRRVVAGRA</sequence>